<gene>
    <name evidence="2" type="ORF">Pyn_01115</name>
</gene>
<proteinExistence type="predicted"/>
<feature type="region of interest" description="Disordered" evidence="1">
    <location>
        <begin position="54"/>
        <end position="74"/>
    </location>
</feature>
<accession>A0A314XNF1</accession>
<reference evidence="2 3" key="1">
    <citation type="submission" date="2018-02" db="EMBL/GenBank/DDBJ databases">
        <title>Draft genome of wild Prunus yedoensis var. nudiflora.</title>
        <authorList>
            <person name="Baek S."/>
            <person name="Kim J.-H."/>
            <person name="Choi K."/>
            <person name="Kim G.-B."/>
            <person name="Cho A."/>
            <person name="Jang H."/>
            <person name="Shin C.-H."/>
            <person name="Yu H.-J."/>
            <person name="Mun J.-H."/>
        </authorList>
    </citation>
    <scope>NUCLEOTIDE SEQUENCE [LARGE SCALE GENOMIC DNA]</scope>
    <source>
        <strain evidence="3">cv. Jeju island</strain>
        <tissue evidence="2">Leaf</tissue>
    </source>
</reference>
<keyword evidence="3" id="KW-1185">Reference proteome</keyword>
<protein>
    <submittedName>
        <fullName evidence="2">Uncharacterized protein</fullName>
    </submittedName>
</protein>
<evidence type="ECO:0000256" key="1">
    <source>
        <dbReference type="SAM" id="MobiDB-lite"/>
    </source>
</evidence>
<dbReference type="EMBL" id="PJQY01002486">
    <property type="protein sequence ID" value="PQP93170.1"/>
    <property type="molecule type" value="Genomic_DNA"/>
</dbReference>
<sequence length="115" mass="13032">MHSVRIKVTLLSRSKEKDRVYKGTADCGRLQHTDVHKRRIDHILKSTNNGFVVSSLDRQTSPPPISSPTIADLKPRLHSGHGLSLCSRHRCGRAKPGPSFRPEERPSFWTWVQPT</sequence>
<dbReference type="Proteomes" id="UP000250321">
    <property type="component" value="Unassembled WGS sequence"/>
</dbReference>
<evidence type="ECO:0000313" key="2">
    <source>
        <dbReference type="EMBL" id="PQP93170.1"/>
    </source>
</evidence>
<name>A0A314XNF1_PRUYE</name>
<dbReference type="AlphaFoldDB" id="A0A314XNF1"/>
<comment type="caution">
    <text evidence="2">The sequence shown here is derived from an EMBL/GenBank/DDBJ whole genome shotgun (WGS) entry which is preliminary data.</text>
</comment>
<organism evidence="2 3">
    <name type="scientific">Prunus yedoensis var. nudiflora</name>
    <dbReference type="NCBI Taxonomy" id="2094558"/>
    <lineage>
        <taxon>Eukaryota</taxon>
        <taxon>Viridiplantae</taxon>
        <taxon>Streptophyta</taxon>
        <taxon>Embryophyta</taxon>
        <taxon>Tracheophyta</taxon>
        <taxon>Spermatophyta</taxon>
        <taxon>Magnoliopsida</taxon>
        <taxon>eudicotyledons</taxon>
        <taxon>Gunneridae</taxon>
        <taxon>Pentapetalae</taxon>
        <taxon>rosids</taxon>
        <taxon>fabids</taxon>
        <taxon>Rosales</taxon>
        <taxon>Rosaceae</taxon>
        <taxon>Amygdaloideae</taxon>
        <taxon>Amygdaleae</taxon>
        <taxon>Prunus</taxon>
    </lineage>
</organism>
<evidence type="ECO:0000313" key="3">
    <source>
        <dbReference type="Proteomes" id="UP000250321"/>
    </source>
</evidence>